<accession>A0A1R3IJA8</accession>
<dbReference type="AlphaFoldDB" id="A0A1R3IJA8"/>
<evidence type="ECO:0000313" key="1">
    <source>
        <dbReference type="EMBL" id="OMO82601.1"/>
    </source>
</evidence>
<feature type="non-terminal residue" evidence="1">
    <location>
        <position position="1"/>
    </location>
</feature>
<gene>
    <name evidence="1" type="ORF">CCACVL1_11868</name>
</gene>
<sequence>EARVQLVLASRLALMQWPA</sequence>
<comment type="caution">
    <text evidence="1">The sequence shown here is derived from an EMBL/GenBank/DDBJ whole genome shotgun (WGS) entry which is preliminary data.</text>
</comment>
<keyword evidence="2" id="KW-1185">Reference proteome</keyword>
<organism evidence="1 2">
    <name type="scientific">Corchorus capsularis</name>
    <name type="common">Jute</name>
    <dbReference type="NCBI Taxonomy" id="210143"/>
    <lineage>
        <taxon>Eukaryota</taxon>
        <taxon>Viridiplantae</taxon>
        <taxon>Streptophyta</taxon>
        <taxon>Embryophyta</taxon>
        <taxon>Tracheophyta</taxon>
        <taxon>Spermatophyta</taxon>
        <taxon>Magnoliopsida</taxon>
        <taxon>eudicotyledons</taxon>
        <taxon>Gunneridae</taxon>
        <taxon>Pentapetalae</taxon>
        <taxon>rosids</taxon>
        <taxon>malvids</taxon>
        <taxon>Malvales</taxon>
        <taxon>Malvaceae</taxon>
        <taxon>Grewioideae</taxon>
        <taxon>Apeibeae</taxon>
        <taxon>Corchorus</taxon>
    </lineage>
</organism>
<proteinExistence type="predicted"/>
<reference evidence="1 2" key="1">
    <citation type="submission" date="2013-09" db="EMBL/GenBank/DDBJ databases">
        <title>Corchorus capsularis genome sequencing.</title>
        <authorList>
            <person name="Alam M."/>
            <person name="Haque M.S."/>
            <person name="Islam M.S."/>
            <person name="Emdad E.M."/>
            <person name="Islam M.M."/>
            <person name="Ahmed B."/>
            <person name="Halim A."/>
            <person name="Hossen Q.M.M."/>
            <person name="Hossain M.Z."/>
            <person name="Ahmed R."/>
            <person name="Khan M.M."/>
            <person name="Islam R."/>
            <person name="Rashid M.M."/>
            <person name="Khan S.A."/>
            <person name="Rahman M.S."/>
            <person name="Alam M."/>
        </authorList>
    </citation>
    <scope>NUCLEOTIDE SEQUENCE [LARGE SCALE GENOMIC DNA]</scope>
    <source>
        <strain evidence="2">cv. CVL-1</strain>
        <tissue evidence="1">Whole seedling</tissue>
    </source>
</reference>
<protein>
    <submittedName>
        <fullName evidence="1">Uncharacterized protein</fullName>
    </submittedName>
</protein>
<dbReference type="EMBL" id="AWWV01009985">
    <property type="protein sequence ID" value="OMO82601.1"/>
    <property type="molecule type" value="Genomic_DNA"/>
</dbReference>
<dbReference type="Proteomes" id="UP000188268">
    <property type="component" value="Unassembled WGS sequence"/>
</dbReference>
<evidence type="ECO:0000313" key="2">
    <source>
        <dbReference type="Proteomes" id="UP000188268"/>
    </source>
</evidence>
<name>A0A1R3IJA8_COCAP</name>